<keyword evidence="3" id="KW-1185">Reference proteome</keyword>
<accession>A0A9W8YQS2</accession>
<feature type="transmembrane region" description="Helical" evidence="1">
    <location>
        <begin position="104"/>
        <end position="124"/>
    </location>
</feature>
<protein>
    <recommendedName>
        <fullName evidence="4">Promethin</fullName>
    </recommendedName>
</protein>
<evidence type="ECO:0000313" key="3">
    <source>
        <dbReference type="Proteomes" id="UP001140453"/>
    </source>
</evidence>
<dbReference type="EMBL" id="JAPEVB010000004">
    <property type="protein sequence ID" value="KAJ4389536.1"/>
    <property type="molecule type" value="Genomic_DNA"/>
</dbReference>
<evidence type="ECO:0008006" key="4">
    <source>
        <dbReference type="Google" id="ProtNLM"/>
    </source>
</evidence>
<proteinExistence type="predicted"/>
<dbReference type="Pfam" id="PF16015">
    <property type="entry name" value="Promethin"/>
    <property type="match status" value="1"/>
</dbReference>
<evidence type="ECO:0000313" key="2">
    <source>
        <dbReference type="EMBL" id="KAJ4389536.1"/>
    </source>
</evidence>
<name>A0A9W8YQS2_9PEZI</name>
<feature type="transmembrane region" description="Helical" evidence="1">
    <location>
        <begin position="70"/>
        <end position="98"/>
    </location>
</feature>
<dbReference type="OrthoDB" id="3928876at2759"/>
<keyword evidence="1" id="KW-0472">Membrane</keyword>
<reference evidence="2" key="1">
    <citation type="submission" date="2022-10" db="EMBL/GenBank/DDBJ databases">
        <title>Tapping the CABI collections for fungal endophytes: first genome assemblies for Collariella, Neodidymelliopsis, Ascochyta clinopodiicola, Didymella pomorum, Didymosphaeria variabile, Neocosmospora piperis and Neocucurbitaria cava.</title>
        <authorList>
            <person name="Hill R."/>
        </authorList>
    </citation>
    <scope>NUCLEOTIDE SEQUENCE</scope>
    <source>
        <strain evidence="2">IMI 355082</strain>
    </source>
</reference>
<gene>
    <name evidence="2" type="ORF">N0V93_007006</name>
</gene>
<dbReference type="Proteomes" id="UP001140453">
    <property type="component" value="Unassembled WGS sequence"/>
</dbReference>
<comment type="caution">
    <text evidence="2">The sequence shown here is derived from an EMBL/GenBank/DDBJ whole genome shotgun (WGS) entry which is preliminary data.</text>
</comment>
<organism evidence="2 3">
    <name type="scientific">Gnomoniopsis smithogilvyi</name>
    <dbReference type="NCBI Taxonomy" id="1191159"/>
    <lineage>
        <taxon>Eukaryota</taxon>
        <taxon>Fungi</taxon>
        <taxon>Dikarya</taxon>
        <taxon>Ascomycota</taxon>
        <taxon>Pezizomycotina</taxon>
        <taxon>Sordariomycetes</taxon>
        <taxon>Sordariomycetidae</taxon>
        <taxon>Diaporthales</taxon>
        <taxon>Gnomoniaceae</taxon>
        <taxon>Gnomoniopsis</taxon>
    </lineage>
</organism>
<keyword evidence="1" id="KW-1133">Transmembrane helix</keyword>
<sequence>MAVLDYVNGTLESARRQADRVVTPDSRQKAYDALWSFAQERPILSSFLAAQVLFSLLPLLLFASFAFGTVALAAISALLFSLFWIGVAALVLGGTLFVTSSLALLSWAWVVGAYLAASFAYGLVFAGGQTAGSKDEEEEQQQRLLSEKWARIVKIKSDSVDDGTTAVQEEVKVDGQDVTGEKEGVHGVL</sequence>
<evidence type="ECO:0000256" key="1">
    <source>
        <dbReference type="SAM" id="Phobius"/>
    </source>
</evidence>
<dbReference type="AlphaFoldDB" id="A0A9W8YQS2"/>
<keyword evidence="1" id="KW-0812">Transmembrane</keyword>
<feature type="transmembrane region" description="Helical" evidence="1">
    <location>
        <begin position="43"/>
        <end position="63"/>
    </location>
</feature>